<evidence type="ECO:0000313" key="2">
    <source>
        <dbReference type="EMBL" id="CAB5076326.1"/>
    </source>
</evidence>
<protein>
    <submittedName>
        <fullName evidence="1">Unannotated protein</fullName>
    </submittedName>
</protein>
<proteinExistence type="predicted"/>
<dbReference type="EMBL" id="CAFBRB010000101">
    <property type="protein sequence ID" value="CAB5076326.1"/>
    <property type="molecule type" value="Genomic_DNA"/>
</dbReference>
<dbReference type="Gene3D" id="2.40.480.10">
    <property type="entry name" value="Allene oxide cyclase-like"/>
    <property type="match status" value="1"/>
</dbReference>
<evidence type="ECO:0000313" key="1">
    <source>
        <dbReference type="EMBL" id="CAB4712873.1"/>
    </source>
</evidence>
<dbReference type="AlphaFoldDB" id="A0A6J6QTD0"/>
<dbReference type="EMBL" id="CAEZYB010000145">
    <property type="protein sequence ID" value="CAB4712873.1"/>
    <property type="molecule type" value="Genomic_DNA"/>
</dbReference>
<organism evidence="1">
    <name type="scientific">freshwater metagenome</name>
    <dbReference type="NCBI Taxonomy" id="449393"/>
    <lineage>
        <taxon>unclassified sequences</taxon>
        <taxon>metagenomes</taxon>
        <taxon>ecological metagenomes</taxon>
    </lineage>
</organism>
<name>A0A6J6QTD0_9ZZZZ</name>
<reference evidence="1" key="1">
    <citation type="submission" date="2020-05" db="EMBL/GenBank/DDBJ databases">
        <authorList>
            <person name="Chiriac C."/>
            <person name="Salcher M."/>
            <person name="Ghai R."/>
            <person name="Kavagutti S V."/>
        </authorList>
    </citation>
    <scope>NUCLEOTIDE SEQUENCE</scope>
</reference>
<sequence>MNIIKSKKRVSIIAVVTCFLAGLAVTSYASTTSKSEFSQVIKVTHGKVDATNSQRIDLGNPGASVGDVLSFYLPLTSSKAGYLTGTLTVTGSNQPSEGMEIRIAALTFSIGTQSDQIVVGGSALYNTVSPTLSIGVKTIRPVVGGSGKYAGARGWAESVQNADGTWTHTFYVSKSSQNN</sequence>
<gene>
    <name evidence="1" type="ORF">UFOPK2646_01068</name>
    <name evidence="2" type="ORF">UFOPK4401_00930</name>
</gene>
<dbReference type="InterPro" id="IPR044859">
    <property type="entry name" value="Allene_oxi_cyc_Dirigent"/>
</dbReference>
<accession>A0A6J6QTD0</accession>